<reference evidence="2" key="1">
    <citation type="submission" date="2015-11" db="EMBL/GenBank/DDBJ databases">
        <title>De novo transcriptome assembly of four potential Pierce s Disease insect vectors from Arizona vineyards.</title>
        <authorList>
            <person name="Tassone E.E."/>
        </authorList>
    </citation>
    <scope>NUCLEOTIDE SEQUENCE</scope>
</reference>
<proteinExistence type="inferred from homology"/>
<dbReference type="PANTHER" id="PTHR31118:SF12">
    <property type="entry name" value="CYCLASE-LIKE PROTEIN 2"/>
    <property type="match status" value="1"/>
</dbReference>
<dbReference type="EMBL" id="GECU01001314">
    <property type="protein sequence ID" value="JAT06393.1"/>
    <property type="molecule type" value="Transcribed_RNA"/>
</dbReference>
<protein>
    <recommendedName>
        <fullName evidence="3">Cyclase</fullName>
    </recommendedName>
</protein>
<dbReference type="GO" id="GO:0019441">
    <property type="term" value="P:L-tryptophan catabolic process to kynurenine"/>
    <property type="evidence" value="ECO:0007669"/>
    <property type="project" value="InterPro"/>
</dbReference>
<dbReference type="GO" id="GO:0004061">
    <property type="term" value="F:arylformamidase activity"/>
    <property type="evidence" value="ECO:0007669"/>
    <property type="project" value="InterPro"/>
</dbReference>
<dbReference type="Pfam" id="PF04199">
    <property type="entry name" value="Cyclase"/>
    <property type="match status" value="1"/>
</dbReference>
<evidence type="ECO:0000256" key="1">
    <source>
        <dbReference type="ARBA" id="ARBA00007865"/>
    </source>
</evidence>
<sequence>VALLPGTTMSEVRLLNSKHSSIFYFVLSASLFISFDLVLSDFSCGSFVAIDITFYLNEDTVFPFEGTFSLEPLNRTVKPFYKSSNSIFTIEHGGTHIDAPYHFNPHGPRLGDIPLANLLLVDGVIIDLSKKTENCSEYAVTVRDIREWERLHGPLPDRCVVIFNFGWAQKYTNSTVYKGLLGSDESDVHFPGIGGAAAKYLVDCKKVIGVGVDTLSIDVSSNVIAHQYILGANLFALEQLALDRTVGVPARGFKLIILPMRIERGTGAPAHVVIMVDPSKYPLVTPPGLFRTTLPDTDFTVHIECTKRN</sequence>
<dbReference type="InterPro" id="IPR037175">
    <property type="entry name" value="KFase_sf"/>
</dbReference>
<feature type="non-terminal residue" evidence="2">
    <location>
        <position position="1"/>
    </location>
</feature>
<name>A0A1B6K4L1_9HEMI</name>
<dbReference type="SUPFAM" id="SSF102198">
    <property type="entry name" value="Putative cyclase"/>
    <property type="match status" value="1"/>
</dbReference>
<dbReference type="InterPro" id="IPR007325">
    <property type="entry name" value="KFase/CYL"/>
</dbReference>
<gene>
    <name evidence="2" type="ORF">g.15827</name>
</gene>
<dbReference type="PANTHER" id="PTHR31118">
    <property type="entry name" value="CYCLASE-LIKE PROTEIN 2"/>
    <property type="match status" value="1"/>
</dbReference>
<evidence type="ECO:0000313" key="2">
    <source>
        <dbReference type="EMBL" id="JAT06393.1"/>
    </source>
</evidence>
<accession>A0A1B6K4L1</accession>
<dbReference type="Gene3D" id="3.50.30.50">
    <property type="entry name" value="Putative cyclase"/>
    <property type="match status" value="1"/>
</dbReference>
<evidence type="ECO:0008006" key="3">
    <source>
        <dbReference type="Google" id="ProtNLM"/>
    </source>
</evidence>
<organism evidence="2">
    <name type="scientific">Homalodisca liturata</name>
    <dbReference type="NCBI Taxonomy" id="320908"/>
    <lineage>
        <taxon>Eukaryota</taxon>
        <taxon>Metazoa</taxon>
        <taxon>Ecdysozoa</taxon>
        <taxon>Arthropoda</taxon>
        <taxon>Hexapoda</taxon>
        <taxon>Insecta</taxon>
        <taxon>Pterygota</taxon>
        <taxon>Neoptera</taxon>
        <taxon>Paraneoptera</taxon>
        <taxon>Hemiptera</taxon>
        <taxon>Auchenorrhyncha</taxon>
        <taxon>Membracoidea</taxon>
        <taxon>Cicadellidae</taxon>
        <taxon>Cicadellinae</taxon>
        <taxon>Proconiini</taxon>
        <taxon>Homalodisca</taxon>
    </lineage>
</organism>
<comment type="similarity">
    <text evidence="1">Belongs to the Cyclase 1 superfamily.</text>
</comment>
<dbReference type="AlphaFoldDB" id="A0A1B6K4L1"/>